<feature type="disulfide bond" evidence="5">
    <location>
        <begin position="58"/>
        <end position="76"/>
    </location>
</feature>
<evidence type="ECO:0000256" key="2">
    <source>
        <dbReference type="ARBA" id="ARBA00022525"/>
    </source>
</evidence>
<keyword evidence="3 5" id="KW-0800">Toxin</keyword>
<accession>A0A1L4BJ35</accession>
<evidence type="ECO:0000256" key="1">
    <source>
        <dbReference type="ARBA" id="ARBA00004613"/>
    </source>
</evidence>
<sequence length="79" mass="8640">MNKHLFAAFLVIMLISSLADAKSSFGEKAKGALKKVYNKMKDLAGKSEYGCPVVSSFCEQHCERMGKKGECSLLKCNCS</sequence>
<dbReference type="GO" id="GO:0090729">
    <property type="term" value="F:toxin activity"/>
    <property type="evidence" value="ECO:0007669"/>
    <property type="project" value="UniProtKB-UniRule"/>
</dbReference>
<dbReference type="InterPro" id="IPR029237">
    <property type="entry name" value="Long_scorpion_toxin_alpha/beta"/>
</dbReference>
<feature type="disulfide bond" evidence="5">
    <location>
        <begin position="51"/>
        <end position="71"/>
    </location>
</feature>
<organism evidence="8">
    <name type="scientific">Hemiscorpius lepturus</name>
    <name type="common">Scorpion</name>
    <dbReference type="NCBI Taxonomy" id="520031"/>
    <lineage>
        <taxon>Eukaryota</taxon>
        <taxon>Metazoa</taxon>
        <taxon>Ecdysozoa</taxon>
        <taxon>Arthropoda</taxon>
        <taxon>Chelicerata</taxon>
        <taxon>Arachnida</taxon>
        <taxon>Scorpiones</taxon>
        <taxon>Iurida</taxon>
        <taxon>Scorpionoidea</taxon>
        <taxon>Hemiscorpiidae</taxon>
    </lineage>
</organism>
<evidence type="ECO:0000313" key="8">
    <source>
        <dbReference type="EMBL" id="API81323.1"/>
    </source>
</evidence>
<feature type="signal peptide" evidence="6">
    <location>
        <begin position="1"/>
        <end position="21"/>
    </location>
</feature>
<keyword evidence="8" id="KW-0407">Ion channel</keyword>
<keyword evidence="6" id="KW-0732">Signal</keyword>
<reference evidence="8" key="1">
    <citation type="journal article" date="2016" name="Toxicon">
        <title>The first report on transcriptome analysis of the venom gland of Iranian scorpion, Hemiscorpius lepturus.</title>
        <authorList>
            <person name="Kazemi-Lomedasht F."/>
            <person name="Khalaj V."/>
            <person name="Bagheri K.P."/>
            <person name="Behdani M."/>
            <person name="Shahbazzadeh D."/>
        </authorList>
    </citation>
    <scope>NUCLEOTIDE SEQUENCE</scope>
    <source>
        <strain evidence="8">HLKTx5</strain>
        <tissue evidence="8">Venom gland</tissue>
    </source>
</reference>
<dbReference type="EMBL" id="KX874535">
    <property type="protein sequence ID" value="API81323.1"/>
    <property type="molecule type" value="mRNA"/>
</dbReference>
<evidence type="ECO:0000256" key="5">
    <source>
        <dbReference type="PROSITE-ProRule" id="PRU01209"/>
    </source>
</evidence>
<keyword evidence="4 5" id="KW-1015">Disulfide bond</keyword>
<evidence type="ECO:0000259" key="7">
    <source>
        <dbReference type="PROSITE" id="PS51862"/>
    </source>
</evidence>
<protein>
    <submittedName>
        <fullName evidence="8">Potassium channel toxin</fullName>
    </submittedName>
</protein>
<dbReference type="AlphaFoldDB" id="A0A1L4BJ35"/>
<feature type="chain" id="PRO_5012498907" evidence="6">
    <location>
        <begin position="22"/>
        <end position="79"/>
    </location>
</feature>
<feature type="disulfide bond" evidence="5">
    <location>
        <begin position="62"/>
        <end position="78"/>
    </location>
</feature>
<comment type="subcellular location">
    <subcellularLocation>
        <location evidence="1">Secreted</location>
    </subcellularLocation>
</comment>
<keyword evidence="2" id="KW-0964">Secreted</keyword>
<keyword evidence="8" id="KW-0813">Transport</keyword>
<proteinExistence type="evidence at transcript level"/>
<dbReference type="Pfam" id="PF14866">
    <property type="entry name" value="Scorpion_toxin_alpha-beta"/>
    <property type="match status" value="1"/>
</dbReference>
<name>A0A1L4BJ35_HEMLE</name>
<evidence type="ECO:0000256" key="4">
    <source>
        <dbReference type="ARBA" id="ARBA00023157"/>
    </source>
</evidence>
<dbReference type="PROSITE" id="PS51862">
    <property type="entry name" value="BSPN_CSAB"/>
    <property type="match status" value="1"/>
</dbReference>
<evidence type="ECO:0000256" key="3">
    <source>
        <dbReference type="ARBA" id="ARBA00022656"/>
    </source>
</evidence>
<dbReference type="GO" id="GO:0034220">
    <property type="term" value="P:monoatomic ion transmembrane transport"/>
    <property type="evidence" value="ECO:0007669"/>
    <property type="project" value="UniProtKB-KW"/>
</dbReference>
<keyword evidence="8" id="KW-0406">Ion transport</keyword>
<dbReference type="GO" id="GO:0005576">
    <property type="term" value="C:extracellular region"/>
    <property type="evidence" value="ECO:0007669"/>
    <property type="project" value="UniProtKB-SubCell"/>
</dbReference>
<evidence type="ECO:0000256" key="6">
    <source>
        <dbReference type="SAM" id="SignalP"/>
    </source>
</evidence>
<feature type="domain" description="BetaSPN-type CS-alpha/beta" evidence="7">
    <location>
        <begin position="48"/>
        <end position="79"/>
    </location>
</feature>